<dbReference type="STRING" id="1121391.SAMN02745206_03267"/>
<name>A0A1M5H322_9BACT</name>
<protein>
    <recommendedName>
        <fullName evidence="3">DUF4258 domain-containing protein</fullName>
    </recommendedName>
</protein>
<dbReference type="Proteomes" id="UP000184076">
    <property type="component" value="Unassembled WGS sequence"/>
</dbReference>
<evidence type="ECO:0008006" key="3">
    <source>
        <dbReference type="Google" id="ProtNLM"/>
    </source>
</evidence>
<gene>
    <name evidence="1" type="ORF">SAMN02745206_03267</name>
</gene>
<sequence length="82" mass="9881">MTEYQFSEHAYDMLRERQIREEWVNLAVEDPDKEEVKEDGTVHYIRAIQDHGGRYLRVVINPHVQPRRIVTVFFDRRIGRLG</sequence>
<evidence type="ECO:0000313" key="2">
    <source>
        <dbReference type="Proteomes" id="UP000184076"/>
    </source>
</evidence>
<reference evidence="2" key="1">
    <citation type="submission" date="2016-11" db="EMBL/GenBank/DDBJ databases">
        <authorList>
            <person name="Varghese N."/>
            <person name="Submissions S."/>
        </authorList>
    </citation>
    <scope>NUCLEOTIDE SEQUENCE [LARGE SCALE GENOMIC DNA]</scope>
    <source>
        <strain evidence="2">DSM 9756</strain>
    </source>
</reference>
<dbReference type="Pfam" id="PF14076">
    <property type="entry name" value="DUF4258"/>
    <property type="match status" value="1"/>
</dbReference>
<dbReference type="OrthoDB" id="598363at2"/>
<proteinExistence type="predicted"/>
<accession>A0A1M5H322</accession>
<evidence type="ECO:0000313" key="1">
    <source>
        <dbReference type="EMBL" id="SHG10112.1"/>
    </source>
</evidence>
<dbReference type="AlphaFoldDB" id="A0A1M5H322"/>
<organism evidence="1 2">
    <name type="scientific">Desulfacinum infernum DSM 9756</name>
    <dbReference type="NCBI Taxonomy" id="1121391"/>
    <lineage>
        <taxon>Bacteria</taxon>
        <taxon>Pseudomonadati</taxon>
        <taxon>Thermodesulfobacteriota</taxon>
        <taxon>Syntrophobacteria</taxon>
        <taxon>Syntrophobacterales</taxon>
        <taxon>Syntrophobacteraceae</taxon>
        <taxon>Desulfacinum</taxon>
    </lineage>
</organism>
<keyword evidence="2" id="KW-1185">Reference proteome</keyword>
<dbReference type="EMBL" id="FQVB01000041">
    <property type="protein sequence ID" value="SHG10112.1"/>
    <property type="molecule type" value="Genomic_DNA"/>
</dbReference>
<dbReference type="RefSeq" id="WP_073041389.1">
    <property type="nucleotide sequence ID" value="NZ_FQVB01000041.1"/>
</dbReference>
<dbReference type="InterPro" id="IPR025354">
    <property type="entry name" value="DUF4258"/>
</dbReference>